<protein>
    <submittedName>
        <fullName evidence="2">Uncharacterized protein</fullName>
    </submittedName>
</protein>
<accession>A0A1H4RK92</accession>
<dbReference type="NCBIfam" id="NF045607">
    <property type="entry name" value="exo_Victor_syst"/>
    <property type="match status" value="1"/>
</dbReference>
<feature type="transmembrane region" description="Helical" evidence="1">
    <location>
        <begin position="31"/>
        <end position="48"/>
    </location>
</feature>
<dbReference type="InterPro" id="IPR054655">
    <property type="entry name" value="XrtV-like"/>
</dbReference>
<dbReference type="OrthoDB" id="8241526at2"/>
<reference evidence="2 3" key="1">
    <citation type="submission" date="2016-10" db="EMBL/GenBank/DDBJ databases">
        <authorList>
            <person name="de Groot N.N."/>
        </authorList>
    </citation>
    <scope>NUCLEOTIDE SEQUENCE [LARGE SCALE GENOMIC DNA]</scope>
    <source>
        <strain evidence="2 3">GAS522</strain>
    </source>
</reference>
<evidence type="ECO:0000256" key="1">
    <source>
        <dbReference type="SAM" id="Phobius"/>
    </source>
</evidence>
<evidence type="ECO:0000313" key="3">
    <source>
        <dbReference type="Proteomes" id="UP000183208"/>
    </source>
</evidence>
<evidence type="ECO:0000313" key="2">
    <source>
        <dbReference type="EMBL" id="SEC32101.1"/>
    </source>
</evidence>
<dbReference type="EMBL" id="FNTI01000001">
    <property type="protein sequence ID" value="SEC32101.1"/>
    <property type="molecule type" value="Genomic_DNA"/>
</dbReference>
<feature type="transmembrane region" description="Helical" evidence="1">
    <location>
        <begin position="6"/>
        <end position="24"/>
    </location>
</feature>
<gene>
    <name evidence="2" type="ORF">SAMN05444171_1137</name>
</gene>
<keyword evidence="1" id="KW-0472">Membrane</keyword>
<keyword evidence="1" id="KW-1133">Transmembrane helix</keyword>
<sequence length="76" mass="8189">MATFFDVVTVSCFAGLVLAFFQFTDREMRTLLHFLFAGIVFAVANQVGNAGVTILALILILAGAGYAFLVVRNSRA</sequence>
<keyword evidence="1" id="KW-0812">Transmembrane</keyword>
<dbReference type="Proteomes" id="UP000183208">
    <property type="component" value="Unassembled WGS sequence"/>
</dbReference>
<dbReference type="RefSeq" id="WP_074816631.1">
    <property type="nucleotide sequence ID" value="NZ_FNTI01000001.1"/>
</dbReference>
<feature type="transmembrane region" description="Helical" evidence="1">
    <location>
        <begin position="54"/>
        <end position="71"/>
    </location>
</feature>
<organism evidence="2 3">
    <name type="scientific">Bradyrhizobium lablabi</name>
    <dbReference type="NCBI Taxonomy" id="722472"/>
    <lineage>
        <taxon>Bacteria</taxon>
        <taxon>Pseudomonadati</taxon>
        <taxon>Pseudomonadota</taxon>
        <taxon>Alphaproteobacteria</taxon>
        <taxon>Hyphomicrobiales</taxon>
        <taxon>Nitrobacteraceae</taxon>
        <taxon>Bradyrhizobium</taxon>
    </lineage>
</organism>
<dbReference type="AlphaFoldDB" id="A0A1H4RK92"/>
<proteinExistence type="predicted"/>
<name>A0A1H4RK92_9BRAD</name>